<feature type="active site" evidence="13">
    <location>
        <position position="129"/>
    </location>
</feature>
<keyword evidence="8 13" id="KW-0482">Metalloprotease</keyword>
<dbReference type="Gene3D" id="3.40.390.10">
    <property type="entry name" value="Collagenase (Catalytic Domain)"/>
    <property type="match status" value="1"/>
</dbReference>
<dbReference type="EnsemblMetazoa" id="XM_021044785.2">
    <property type="protein sequence ID" value="XP_020900444.1"/>
    <property type="gene ID" value="LOC110239078"/>
</dbReference>
<dbReference type="GO" id="GO:0008270">
    <property type="term" value="F:zinc ion binding"/>
    <property type="evidence" value="ECO:0007669"/>
    <property type="project" value="UniProtKB-UniRule"/>
</dbReference>
<dbReference type="GO" id="GO:0004222">
    <property type="term" value="F:metalloendopeptidase activity"/>
    <property type="evidence" value="ECO:0007669"/>
    <property type="project" value="UniProtKB-UniRule"/>
</dbReference>
<name>A0A913X823_EXADI</name>
<dbReference type="Pfam" id="PF01400">
    <property type="entry name" value="Astacin"/>
    <property type="match status" value="1"/>
</dbReference>
<evidence type="ECO:0000256" key="6">
    <source>
        <dbReference type="ARBA" id="ARBA00022801"/>
    </source>
</evidence>
<dbReference type="PANTHER" id="PTHR10127:SF901">
    <property type="entry name" value="METALLOENDOPEPTIDASE"/>
    <property type="match status" value="1"/>
</dbReference>
<keyword evidence="9" id="KW-0865">Zymogen</keyword>
<evidence type="ECO:0000256" key="4">
    <source>
        <dbReference type="ARBA" id="ARBA00022723"/>
    </source>
</evidence>
<dbReference type="CDD" id="cd04280">
    <property type="entry name" value="ZnMc_astacin_like"/>
    <property type="match status" value="1"/>
</dbReference>
<proteinExistence type="predicted"/>
<comment type="function">
    <text evidence="1">Metalloprotease.</text>
</comment>
<organism evidence="17 18">
    <name type="scientific">Exaiptasia diaphana</name>
    <name type="common">Tropical sea anemone</name>
    <name type="synonym">Aiptasia pulchella</name>
    <dbReference type="NCBI Taxonomy" id="2652724"/>
    <lineage>
        <taxon>Eukaryota</taxon>
        <taxon>Metazoa</taxon>
        <taxon>Cnidaria</taxon>
        <taxon>Anthozoa</taxon>
        <taxon>Hexacorallia</taxon>
        <taxon>Actiniaria</taxon>
        <taxon>Aiptasiidae</taxon>
        <taxon>Exaiptasia</taxon>
    </lineage>
</organism>
<evidence type="ECO:0000256" key="14">
    <source>
        <dbReference type="RuleBase" id="RU361183"/>
    </source>
</evidence>
<dbReference type="AlphaFoldDB" id="A0A913X823"/>
<evidence type="ECO:0000256" key="5">
    <source>
        <dbReference type="ARBA" id="ARBA00022729"/>
    </source>
</evidence>
<reference evidence="17" key="1">
    <citation type="submission" date="2022-11" db="UniProtKB">
        <authorList>
            <consortium name="EnsemblMetazoa"/>
        </authorList>
    </citation>
    <scope>IDENTIFICATION</scope>
</reference>
<feature type="binding site" evidence="13">
    <location>
        <position position="138"/>
    </location>
    <ligand>
        <name>Zn(2+)</name>
        <dbReference type="ChEBI" id="CHEBI:29105"/>
        <note>catalytic</note>
    </ligand>
</feature>
<evidence type="ECO:0000259" key="15">
    <source>
        <dbReference type="PROSITE" id="PS51670"/>
    </source>
</evidence>
<dbReference type="RefSeq" id="XP_020900444.1">
    <property type="nucleotide sequence ID" value="XM_021044785.2"/>
</dbReference>
<keyword evidence="5" id="KW-0732">Signal</keyword>
<evidence type="ECO:0000256" key="2">
    <source>
        <dbReference type="ARBA" id="ARBA00022656"/>
    </source>
</evidence>
<dbReference type="GO" id="GO:0090729">
    <property type="term" value="F:toxin activity"/>
    <property type="evidence" value="ECO:0007669"/>
    <property type="project" value="UniProtKB-KW"/>
</dbReference>
<feature type="disulfide bond" evidence="12">
    <location>
        <begin position="246"/>
        <end position="280"/>
    </location>
</feature>
<evidence type="ECO:0000313" key="17">
    <source>
        <dbReference type="EnsemblMetazoa" id="XP_020900444.1"/>
    </source>
</evidence>
<dbReference type="KEGG" id="epa:110239078"/>
<dbReference type="EC" id="3.4.24.-" evidence="14"/>
<feature type="domain" description="Peptidase M12A" evidence="16">
    <location>
        <begin position="39"/>
        <end position="230"/>
    </location>
</feature>
<dbReference type="SMART" id="SM00235">
    <property type="entry name" value="ZnMc"/>
    <property type="match status" value="1"/>
</dbReference>
<dbReference type="OMA" id="YKKHTCI"/>
<feature type="domain" description="ShKT" evidence="15">
    <location>
        <begin position="246"/>
        <end position="280"/>
    </location>
</feature>
<dbReference type="PROSITE" id="PS51864">
    <property type="entry name" value="ASTACIN"/>
    <property type="match status" value="1"/>
</dbReference>
<evidence type="ECO:0000256" key="11">
    <source>
        <dbReference type="ARBA" id="ARBA00023180"/>
    </source>
</evidence>
<keyword evidence="7 13" id="KW-0862">Zinc</keyword>
<protein>
    <recommendedName>
        <fullName evidence="14">Metalloendopeptidase</fullName>
        <ecNumber evidence="14">3.4.24.-</ecNumber>
    </recommendedName>
</protein>
<feature type="binding site" evidence="13">
    <location>
        <position position="128"/>
    </location>
    <ligand>
        <name>Zn(2+)</name>
        <dbReference type="ChEBI" id="CHEBI:29105"/>
        <note>catalytic</note>
    </ligand>
</feature>
<dbReference type="GO" id="GO:0006508">
    <property type="term" value="P:proteolysis"/>
    <property type="evidence" value="ECO:0007669"/>
    <property type="project" value="UniProtKB-KW"/>
</dbReference>
<dbReference type="Proteomes" id="UP000887567">
    <property type="component" value="Unplaced"/>
</dbReference>
<evidence type="ECO:0000256" key="1">
    <source>
        <dbReference type="ARBA" id="ARBA00002657"/>
    </source>
</evidence>
<keyword evidence="6 13" id="KW-0378">Hydrolase</keyword>
<dbReference type="FunFam" id="3.40.390.10:FF:000015">
    <property type="entry name" value="Meprin A subunit"/>
    <property type="match status" value="1"/>
</dbReference>
<evidence type="ECO:0000256" key="7">
    <source>
        <dbReference type="ARBA" id="ARBA00022833"/>
    </source>
</evidence>
<dbReference type="Pfam" id="PF01549">
    <property type="entry name" value="ShK"/>
    <property type="match status" value="1"/>
</dbReference>
<evidence type="ECO:0000256" key="10">
    <source>
        <dbReference type="ARBA" id="ARBA00023157"/>
    </source>
</evidence>
<sequence>MEAYMPEENVVKRNVFEGDIYLDKSTENILEQLMSPTREALVNPISHWKDGRVPYQFGPVSDEVKRVFKEAIAEYKKHTCIEFVPRTSERDYIYVVAETGCWSSVGRSGYRQKLSIGTNCERKGTVMHEMMHALGFFHEQSRLDRDDYISIHWENIDPKKRFNFQKYEHGQADTLGARYDYGSIMHYPMYAFTNNGRATIVPKDPNAEIGQRTHLSNIDIQQVNKLYKCQATTTPAPTPAPTTKPCTDKLDVCYYYAYFGYCSYYREFMSTNCRKSCFVC</sequence>
<dbReference type="GeneID" id="110239078"/>
<keyword evidence="4 13" id="KW-0479">Metal-binding</keyword>
<keyword evidence="11" id="KW-0325">Glycoprotein</keyword>
<dbReference type="InterPro" id="IPR001506">
    <property type="entry name" value="Peptidase_M12A"/>
</dbReference>
<evidence type="ECO:0000259" key="16">
    <source>
        <dbReference type="PROSITE" id="PS51864"/>
    </source>
</evidence>
<dbReference type="InterPro" id="IPR024079">
    <property type="entry name" value="MetalloPept_cat_dom_sf"/>
</dbReference>
<evidence type="ECO:0000256" key="3">
    <source>
        <dbReference type="ARBA" id="ARBA00022670"/>
    </source>
</evidence>
<evidence type="ECO:0000256" key="12">
    <source>
        <dbReference type="PROSITE-ProRule" id="PRU01005"/>
    </source>
</evidence>
<accession>A0A913X823</accession>
<dbReference type="OrthoDB" id="291007at2759"/>
<comment type="cofactor">
    <cofactor evidence="13 14">
        <name>Zn(2+)</name>
        <dbReference type="ChEBI" id="CHEBI:29105"/>
    </cofactor>
    <text evidence="13 14">Binds 1 zinc ion per subunit.</text>
</comment>
<evidence type="ECO:0000313" key="18">
    <source>
        <dbReference type="Proteomes" id="UP000887567"/>
    </source>
</evidence>
<dbReference type="PRINTS" id="PR00480">
    <property type="entry name" value="ASTACIN"/>
</dbReference>
<feature type="binding site" evidence="13">
    <location>
        <position position="132"/>
    </location>
    <ligand>
        <name>Zn(2+)</name>
        <dbReference type="ChEBI" id="CHEBI:29105"/>
        <note>catalytic</note>
    </ligand>
</feature>
<evidence type="ECO:0000256" key="8">
    <source>
        <dbReference type="ARBA" id="ARBA00023049"/>
    </source>
</evidence>
<keyword evidence="10 12" id="KW-1015">Disulfide bond</keyword>
<dbReference type="InterPro" id="IPR006026">
    <property type="entry name" value="Peptidase_Metallo"/>
</dbReference>
<dbReference type="PROSITE" id="PS51670">
    <property type="entry name" value="SHKT"/>
    <property type="match status" value="1"/>
</dbReference>
<keyword evidence="3 13" id="KW-0645">Protease</keyword>
<comment type="caution">
    <text evidence="12">Lacks conserved residue(s) required for the propagation of feature annotation.</text>
</comment>
<evidence type="ECO:0000256" key="13">
    <source>
        <dbReference type="PROSITE-ProRule" id="PRU01211"/>
    </source>
</evidence>
<dbReference type="SUPFAM" id="SSF55486">
    <property type="entry name" value="Metalloproteases ('zincins'), catalytic domain"/>
    <property type="match status" value="1"/>
</dbReference>
<dbReference type="PANTHER" id="PTHR10127">
    <property type="entry name" value="DISCOIDIN, CUB, EGF, LAMININ , AND ZINC METALLOPROTEASE DOMAIN CONTAINING"/>
    <property type="match status" value="1"/>
</dbReference>
<keyword evidence="2" id="KW-0800">Toxin</keyword>
<keyword evidence="18" id="KW-1185">Reference proteome</keyword>
<dbReference type="InterPro" id="IPR034035">
    <property type="entry name" value="Astacin-like_dom"/>
</dbReference>
<evidence type="ECO:0000256" key="9">
    <source>
        <dbReference type="ARBA" id="ARBA00023145"/>
    </source>
</evidence>
<dbReference type="InterPro" id="IPR003582">
    <property type="entry name" value="ShKT_dom"/>
</dbReference>